<dbReference type="GO" id="GO:0004674">
    <property type="term" value="F:protein serine/threonine kinase activity"/>
    <property type="evidence" value="ECO:0007669"/>
    <property type="project" value="TreeGrafter"/>
</dbReference>
<dbReference type="SMART" id="SM00220">
    <property type="entry name" value="S_TKc"/>
    <property type="match status" value="1"/>
</dbReference>
<dbReference type="CDD" id="cd14014">
    <property type="entry name" value="STKc_PknB_like"/>
    <property type="match status" value="1"/>
</dbReference>
<protein>
    <submittedName>
        <fullName evidence="8">Protein kinase</fullName>
    </submittedName>
</protein>
<dbReference type="SUPFAM" id="SSF56112">
    <property type="entry name" value="Protein kinase-like (PK-like)"/>
    <property type="match status" value="1"/>
</dbReference>
<dbReference type="InterPro" id="IPR017441">
    <property type="entry name" value="Protein_kinase_ATP_BS"/>
</dbReference>
<dbReference type="PANTHER" id="PTHR43289:SF34">
    <property type="entry name" value="SERINE_THREONINE-PROTEIN KINASE YBDM-RELATED"/>
    <property type="match status" value="1"/>
</dbReference>
<evidence type="ECO:0000259" key="7">
    <source>
        <dbReference type="PROSITE" id="PS50011"/>
    </source>
</evidence>
<name>A0A8F9TSD0_9BACT</name>
<feature type="transmembrane region" description="Helical" evidence="6">
    <location>
        <begin position="364"/>
        <end position="387"/>
    </location>
</feature>
<proteinExistence type="predicted"/>
<dbReference type="GO" id="GO:0005524">
    <property type="term" value="F:ATP binding"/>
    <property type="evidence" value="ECO:0007669"/>
    <property type="project" value="UniProtKB-UniRule"/>
</dbReference>
<evidence type="ECO:0000313" key="9">
    <source>
        <dbReference type="Proteomes" id="UP000825051"/>
    </source>
</evidence>
<dbReference type="Gene3D" id="2.130.10.10">
    <property type="entry name" value="YVTN repeat-like/Quinoprotein amine dehydrogenase"/>
    <property type="match status" value="3"/>
</dbReference>
<dbReference type="InterPro" id="IPR000719">
    <property type="entry name" value="Prot_kinase_dom"/>
</dbReference>
<keyword evidence="6" id="KW-0812">Transmembrane</keyword>
<keyword evidence="4 5" id="KW-0067">ATP-binding</keyword>
<keyword evidence="9" id="KW-1185">Reference proteome</keyword>
<dbReference type="PROSITE" id="PS50011">
    <property type="entry name" value="PROTEIN_KINASE_DOM"/>
    <property type="match status" value="1"/>
</dbReference>
<dbReference type="Proteomes" id="UP000825051">
    <property type="component" value="Chromosome"/>
</dbReference>
<dbReference type="Gene3D" id="3.30.200.20">
    <property type="entry name" value="Phosphorylase Kinase, domain 1"/>
    <property type="match status" value="1"/>
</dbReference>
<evidence type="ECO:0000256" key="3">
    <source>
        <dbReference type="ARBA" id="ARBA00022777"/>
    </source>
</evidence>
<sequence>MPPSASASPPPASCPRCGNLTAHPFADVGGLCLRCAGERAFALGTDTPFETETPLDPAVATGVADFAPIDQPARIGPYTIIEELGRGGMGRVYAARQSGLGRIVALKVFSPGPGAPPELEMRFLREAQTVARLHHPHIISIHDSGRAGGDVYFSMAYVEGGDLARQLRQRTFAPREAAALVAKIASALAHAHAEGVLHRDLKPSNILLDDGEPRLADFGLAAQLETSGDFTSASGVFGTPHYLAPEAMHGGGAALSAASDLYALGVVLYALLTGRTPFAGASPAELAALVNSTEPPSPRLLAPAVPHDLETICLKCLERDSARRYTSAAALAEDLRRFLAGEHILARPISPLGHFFRWCRRRPALAAVWLLVVAIAVGSTLSAVWVAHARAATEKSLARARAAEAADREHLRAARLSEARAIRHTTLPGRRQQALVALAEAARIRPGVDLRNEALSALLLTDLSPAETWDLGTNAPAAITFDPAGRTAAVEMINVAGPVRSPATFHTWGQGLATPPIAAAGTRVIGTLRFSADGQHAMARYLDATLRVWRTHDGQPELILRGLPLPGGSMLTKDFNDDYDFSPDASQVVVGAAPHGLTLHRLTDGGELAHSPAGAQFNVVRYSPDGALIAAARTQDHAAREVFIFRADTLALAYRLAQVTAPSALEWTADGTRLLVGAEDNSLSIFDVRHERLLARHPLGLHDLVQVLPLDDDRLAVTRGVETNLHFVNLLTGRPEFELPEIGPALVAAPRGGHTFVTTSLQGIATRWNVISPIGLRSIAPPHPSAYTGAGLSGSFDLSPDGRWAASGHGRYTLLRDLATGRVLAALDAGADRATEFTTVAFEANGSSLLVCSTLNGLQQRELVRRSDGREIEFGPPQLIDAEPGFAIAAYSADRLRCALVNFETGAVKIIERSSGGLRNRAHWTTPGVYGAAFSPDAAEVLVNCSGQGPAGGEQRLRVHRVDDGAVVAELPARVSCDVAWSRDGRTVLTSNGPSESILWDTATWQPRVKLAGELGGDATSFALSPDEAYAVIVRDNHIHLVAMTDGKAFATIELPDAADLATGVKFLPDGHRFAILWPDSRIDILDPAALRASLDPLGLAW</sequence>
<evidence type="ECO:0000256" key="6">
    <source>
        <dbReference type="SAM" id="Phobius"/>
    </source>
</evidence>
<keyword evidence="3 8" id="KW-0418">Kinase</keyword>
<keyword evidence="1" id="KW-0808">Transferase</keyword>
<dbReference type="KEGG" id="ole:K0B96_12630"/>
<dbReference type="EMBL" id="CP080507">
    <property type="protein sequence ID" value="QYM78150.1"/>
    <property type="molecule type" value="Genomic_DNA"/>
</dbReference>
<dbReference type="PANTHER" id="PTHR43289">
    <property type="entry name" value="MITOGEN-ACTIVATED PROTEIN KINASE KINASE KINASE 20-RELATED"/>
    <property type="match status" value="1"/>
</dbReference>
<dbReference type="PROSITE" id="PS00108">
    <property type="entry name" value="PROTEIN_KINASE_ST"/>
    <property type="match status" value="1"/>
</dbReference>
<dbReference type="AlphaFoldDB" id="A0A8F9TSD0"/>
<dbReference type="SUPFAM" id="SSF50969">
    <property type="entry name" value="YVTN repeat-like/Quinoprotein amine dehydrogenase"/>
    <property type="match status" value="1"/>
</dbReference>
<dbReference type="InterPro" id="IPR015943">
    <property type="entry name" value="WD40/YVTN_repeat-like_dom_sf"/>
</dbReference>
<keyword evidence="6" id="KW-1133">Transmembrane helix</keyword>
<dbReference type="PROSITE" id="PS00107">
    <property type="entry name" value="PROTEIN_KINASE_ATP"/>
    <property type="match status" value="1"/>
</dbReference>
<gene>
    <name evidence="8" type="ORF">K0B96_12630</name>
</gene>
<keyword evidence="6" id="KW-0472">Membrane</keyword>
<evidence type="ECO:0000256" key="5">
    <source>
        <dbReference type="PROSITE-ProRule" id="PRU10141"/>
    </source>
</evidence>
<organism evidence="8 9">
    <name type="scientific">Horticoccus luteus</name>
    <dbReference type="NCBI Taxonomy" id="2862869"/>
    <lineage>
        <taxon>Bacteria</taxon>
        <taxon>Pseudomonadati</taxon>
        <taxon>Verrucomicrobiota</taxon>
        <taxon>Opitutia</taxon>
        <taxon>Opitutales</taxon>
        <taxon>Opitutaceae</taxon>
        <taxon>Horticoccus</taxon>
    </lineage>
</organism>
<reference evidence="8" key="1">
    <citation type="submission" date="2021-08" db="EMBL/GenBank/DDBJ databases">
        <title>Genome of a novel bacterium of the phylum Verrucomicrobia, Oleiharenicola sp. KSB-15.</title>
        <authorList>
            <person name="Chung J.-H."/>
            <person name="Ahn J.-H."/>
            <person name="Yoon Y."/>
            <person name="Kim D.-Y."/>
            <person name="An S.-H."/>
            <person name="Park I."/>
            <person name="Yeon J."/>
        </authorList>
    </citation>
    <scope>NUCLEOTIDE SEQUENCE</scope>
    <source>
        <strain evidence="8">KSB-15</strain>
    </source>
</reference>
<keyword evidence="2 5" id="KW-0547">Nucleotide-binding</keyword>
<evidence type="ECO:0000313" key="8">
    <source>
        <dbReference type="EMBL" id="QYM78150.1"/>
    </source>
</evidence>
<dbReference type="InterPro" id="IPR011044">
    <property type="entry name" value="Quino_amine_DH_bsu"/>
</dbReference>
<dbReference type="RefSeq" id="WP_220161254.1">
    <property type="nucleotide sequence ID" value="NZ_CP080507.1"/>
</dbReference>
<evidence type="ECO:0000256" key="1">
    <source>
        <dbReference type="ARBA" id="ARBA00022679"/>
    </source>
</evidence>
<dbReference type="Pfam" id="PF00069">
    <property type="entry name" value="Pkinase"/>
    <property type="match status" value="1"/>
</dbReference>
<dbReference type="InterPro" id="IPR011009">
    <property type="entry name" value="Kinase-like_dom_sf"/>
</dbReference>
<feature type="binding site" evidence="5">
    <location>
        <position position="107"/>
    </location>
    <ligand>
        <name>ATP</name>
        <dbReference type="ChEBI" id="CHEBI:30616"/>
    </ligand>
</feature>
<evidence type="ECO:0000256" key="4">
    <source>
        <dbReference type="ARBA" id="ARBA00022840"/>
    </source>
</evidence>
<dbReference type="InterPro" id="IPR008271">
    <property type="entry name" value="Ser/Thr_kinase_AS"/>
</dbReference>
<dbReference type="SUPFAM" id="SSF82171">
    <property type="entry name" value="DPP6 N-terminal domain-like"/>
    <property type="match status" value="1"/>
</dbReference>
<evidence type="ECO:0000256" key="2">
    <source>
        <dbReference type="ARBA" id="ARBA00022741"/>
    </source>
</evidence>
<accession>A0A8F9TSD0</accession>
<dbReference type="Gene3D" id="1.10.510.10">
    <property type="entry name" value="Transferase(Phosphotransferase) domain 1"/>
    <property type="match status" value="1"/>
</dbReference>
<feature type="domain" description="Protein kinase" evidence="7">
    <location>
        <begin position="78"/>
        <end position="339"/>
    </location>
</feature>